<feature type="region of interest" description="Disordered" evidence="1">
    <location>
        <begin position="211"/>
        <end position="232"/>
    </location>
</feature>
<dbReference type="PANTHER" id="PTHR38542">
    <property type="entry name" value="OS04G0450500 PROTEIN"/>
    <property type="match status" value="1"/>
</dbReference>
<dbReference type="AlphaFoldDB" id="A0A7J9AA81"/>
<comment type="caution">
    <text evidence="2">The sequence shown here is derived from an EMBL/GenBank/DDBJ whole genome shotgun (WGS) entry which is preliminary data.</text>
</comment>
<feature type="non-terminal residue" evidence="2">
    <location>
        <position position="232"/>
    </location>
</feature>
<evidence type="ECO:0000313" key="3">
    <source>
        <dbReference type="Proteomes" id="UP000593574"/>
    </source>
</evidence>
<dbReference type="PANTHER" id="PTHR38542:SF2">
    <property type="entry name" value="REPLICATION FACTOR A C-TERMINAL DOMAIN-CONTAINING PROTEIN"/>
    <property type="match status" value="1"/>
</dbReference>
<proteinExistence type="predicted"/>
<keyword evidence="3" id="KW-1185">Reference proteome</keyword>
<feature type="non-terminal residue" evidence="2">
    <location>
        <position position="1"/>
    </location>
</feature>
<protein>
    <submittedName>
        <fullName evidence="2">Uncharacterized protein</fullName>
    </submittedName>
</protein>
<evidence type="ECO:0000256" key="1">
    <source>
        <dbReference type="SAM" id="MobiDB-lite"/>
    </source>
</evidence>
<gene>
    <name evidence="2" type="ORF">Golax_008503</name>
</gene>
<dbReference type="EMBL" id="JABEZV010000009">
    <property type="protein sequence ID" value="MBA0720905.1"/>
    <property type="molecule type" value="Genomic_DNA"/>
</dbReference>
<feature type="compositionally biased region" description="Basic and acidic residues" evidence="1">
    <location>
        <begin position="219"/>
        <end position="232"/>
    </location>
</feature>
<organism evidence="2 3">
    <name type="scientific">Gossypium laxum</name>
    <dbReference type="NCBI Taxonomy" id="34288"/>
    <lineage>
        <taxon>Eukaryota</taxon>
        <taxon>Viridiplantae</taxon>
        <taxon>Streptophyta</taxon>
        <taxon>Embryophyta</taxon>
        <taxon>Tracheophyta</taxon>
        <taxon>Spermatophyta</taxon>
        <taxon>Magnoliopsida</taxon>
        <taxon>eudicotyledons</taxon>
        <taxon>Gunneridae</taxon>
        <taxon>Pentapetalae</taxon>
        <taxon>rosids</taxon>
        <taxon>malvids</taxon>
        <taxon>Malvales</taxon>
        <taxon>Malvaceae</taxon>
        <taxon>Malvoideae</taxon>
        <taxon>Gossypium</taxon>
    </lineage>
</organism>
<reference evidence="2 3" key="1">
    <citation type="journal article" date="2019" name="Genome Biol. Evol.">
        <title>Insights into the evolution of the New World diploid cottons (Gossypium, subgenus Houzingenia) based on genome sequencing.</title>
        <authorList>
            <person name="Grover C.E."/>
            <person name="Arick M.A. 2nd"/>
            <person name="Thrash A."/>
            <person name="Conover J.L."/>
            <person name="Sanders W.S."/>
            <person name="Peterson D.G."/>
            <person name="Frelichowski J.E."/>
            <person name="Scheffler J.A."/>
            <person name="Scheffler B.E."/>
            <person name="Wendel J.F."/>
        </authorList>
    </citation>
    <scope>NUCLEOTIDE SEQUENCE [LARGE SCALE GENOMIC DNA]</scope>
    <source>
        <strain evidence="2">4</strain>
        <tissue evidence="2">Leaf</tissue>
    </source>
</reference>
<sequence length="232" mass="26305">KRRLSRNWKVPEPNKFRECPSLSEVLCLNSHCKAIFSASVGEIFLPITWRPIGESENENMFISRRLYRSADNNLAEDLICTGCRLCGSPLHQEQGYEVANRVCGFICFFKNLKSAEHTNSVHILCFTLLELEDDVSWKFLQLIAISTLYLWDESEHMPLLVKNNAAEKLFGNIKAERVYLCYKEYKRDITLNPGCIAENGSHGCGTRIRSSPKAAGASDAEHCSSDAHEKQE</sequence>
<accession>A0A7J9AA81</accession>
<name>A0A7J9AA81_9ROSI</name>
<evidence type="ECO:0000313" key="2">
    <source>
        <dbReference type="EMBL" id="MBA0720905.1"/>
    </source>
</evidence>
<dbReference type="Proteomes" id="UP000593574">
    <property type="component" value="Unassembled WGS sequence"/>
</dbReference>